<feature type="compositionally biased region" description="Basic and acidic residues" evidence="1">
    <location>
        <begin position="113"/>
        <end position="134"/>
    </location>
</feature>
<feature type="compositionally biased region" description="Polar residues" evidence="1">
    <location>
        <begin position="35"/>
        <end position="56"/>
    </location>
</feature>
<feature type="compositionally biased region" description="Low complexity" evidence="1">
    <location>
        <begin position="91"/>
        <end position="104"/>
    </location>
</feature>
<evidence type="ECO:0000256" key="1">
    <source>
        <dbReference type="SAM" id="MobiDB-lite"/>
    </source>
</evidence>
<dbReference type="Proteomes" id="UP000257886">
    <property type="component" value="Unassembled WGS sequence"/>
</dbReference>
<feature type="region of interest" description="Disordered" evidence="1">
    <location>
        <begin position="251"/>
        <end position="322"/>
    </location>
</feature>
<gene>
    <name evidence="3" type="ORF">CG393_004335</name>
</gene>
<sequence length="825" mass="92060">MNAKIAAAISLGASSLALFGVANVANAVEQNPNITQETNNVVNSANPQSEPQSNPKSSEEANKEANKLADEAERLEKEANTEFTKAQDEYNQANQAATDANNVASTAQSELEDAQKEKTLAEENQTKANKELQEKQLQASKAKDEVTAKTKILEAEKNKEKAALDARKDAANAQIEAEELNASAQSDAAKHKELADKADEDLKDKQKAQEKENENLQQAKDALSNAKKEHQELLQKANQLDVLKQNADKLVEENNNNQKKITAQIEALTNPKSASENENVKNLEKEAQKAQEKADSAKANAAKKDSEVNSASDNLTKAENELKSKNKDFYDLKNDVEEAKRTAKQKSDEYDLTADTEDSNKKVEEKSDFYKFLQYVIDTEKAKENAGNADLIADAERAQKVLKGESYTVPDKNKTVGNVTHTTPGYTVYAPTWYNDLVKPGLGRVGSADSLQNMIEASTYYDALNKLRKADDSLPEVGVRLTHIAESIVHSFYSAAYIGHAVSHEPNNVAEDLKTHAYNRSAENVAWSNKLDGHDNTRNPQKFEDCNVTDEGHFSCKINSGDSHNALDGWYTIEKTLYDNTISSGKWANHKLANGAKEILQQHRHDLADFTRNTKTILFENDNDESLTKKFINAVGHYTNFADRSNTAAGFAEGDNSYDNKNKYQDIAMWHGSNESTITVSQYKDLLDAYVKKVNPNNNNLEPDNAEKLKQLNADANLANMAIFNARYKVLQKKHAMSEQDRAAIKGLEENSTMLLANLSKLKKSLKTQIKPKAFWKNLLRLRKSFMKKKSRRQMLMLSLTKMLEKTKRSNLSKNLKSCKQLRLI</sequence>
<reference evidence="3 4" key="1">
    <citation type="journal article" date="2021" name="Microb. Ecol.">
        <title>A Generalist Lifestyle Allows Rare Gardnerella spp. to Persist at Low Levels in the Vaginal Microbiome.</title>
        <authorList>
            <person name="Khan S."/>
            <person name="Vancuren S.J."/>
            <person name="Hill J.E."/>
        </authorList>
    </citation>
    <scope>NUCLEOTIDE SEQUENCE [LARGE SCALE GENOMIC DNA]</scope>
    <source>
        <strain evidence="3 4">GH020</strain>
    </source>
</reference>
<dbReference type="EMBL" id="NNRR02000001">
    <property type="protein sequence ID" value="MDZ7544896.1"/>
    <property type="molecule type" value="Genomic_DNA"/>
</dbReference>
<feature type="compositionally biased region" description="Basic and acidic residues" evidence="1">
    <location>
        <begin position="57"/>
        <end position="88"/>
    </location>
</feature>
<protein>
    <submittedName>
        <fullName evidence="3">Uncharacterized protein</fullName>
    </submittedName>
</protein>
<dbReference type="RefSeq" id="WP_116438511.1">
    <property type="nucleotide sequence ID" value="NZ_NNRR02000001.1"/>
</dbReference>
<keyword evidence="4" id="KW-1185">Reference proteome</keyword>
<feature type="signal peptide" evidence="2">
    <location>
        <begin position="1"/>
        <end position="27"/>
    </location>
</feature>
<evidence type="ECO:0000256" key="2">
    <source>
        <dbReference type="SAM" id="SignalP"/>
    </source>
</evidence>
<feature type="region of interest" description="Disordered" evidence="1">
    <location>
        <begin position="35"/>
        <end position="148"/>
    </location>
</feature>
<comment type="caution">
    <text evidence="3">The sequence shown here is derived from an EMBL/GenBank/DDBJ whole genome shotgun (WGS) entry which is preliminary data.</text>
</comment>
<feature type="region of interest" description="Disordered" evidence="1">
    <location>
        <begin position="340"/>
        <end position="360"/>
    </location>
</feature>
<name>A0ABU5MRD3_9BIFI</name>
<evidence type="ECO:0000313" key="4">
    <source>
        <dbReference type="Proteomes" id="UP000257886"/>
    </source>
</evidence>
<keyword evidence="2" id="KW-0732">Signal</keyword>
<evidence type="ECO:0000313" key="3">
    <source>
        <dbReference type="EMBL" id="MDZ7544896.1"/>
    </source>
</evidence>
<proteinExistence type="predicted"/>
<accession>A0ABU5MRD3</accession>
<feature type="region of interest" description="Disordered" evidence="1">
    <location>
        <begin position="175"/>
        <end position="233"/>
    </location>
</feature>
<feature type="compositionally biased region" description="Basic and acidic residues" evidence="1">
    <location>
        <begin position="188"/>
        <end position="214"/>
    </location>
</feature>
<organism evidence="3 4">
    <name type="scientific">Gardnerella piotii</name>
    <dbReference type="NCBI Taxonomy" id="2792977"/>
    <lineage>
        <taxon>Bacteria</taxon>
        <taxon>Bacillati</taxon>
        <taxon>Actinomycetota</taxon>
        <taxon>Actinomycetes</taxon>
        <taxon>Bifidobacteriales</taxon>
        <taxon>Bifidobacteriaceae</taxon>
        <taxon>Gardnerella</taxon>
    </lineage>
</organism>
<feature type="compositionally biased region" description="Basic and acidic residues" evidence="1">
    <location>
        <begin position="340"/>
        <end position="349"/>
    </location>
</feature>
<feature type="compositionally biased region" description="Basic and acidic residues" evidence="1">
    <location>
        <begin position="278"/>
        <end position="307"/>
    </location>
</feature>
<feature type="chain" id="PRO_5047102008" evidence="2">
    <location>
        <begin position="28"/>
        <end position="825"/>
    </location>
</feature>